<dbReference type="Gene3D" id="3.30.930.10">
    <property type="entry name" value="Bira Bifunctional Protein, Domain 2"/>
    <property type="match status" value="1"/>
</dbReference>
<dbReference type="AlphaFoldDB" id="A0A5C6ZDD2"/>
<dbReference type="NCBIfam" id="TIGR00121">
    <property type="entry name" value="birA_ligase"/>
    <property type="match status" value="1"/>
</dbReference>
<dbReference type="Pfam" id="PF03099">
    <property type="entry name" value="BPL_LplA_LipB"/>
    <property type="match status" value="1"/>
</dbReference>
<dbReference type="Proteomes" id="UP000321578">
    <property type="component" value="Unassembled WGS sequence"/>
</dbReference>
<dbReference type="InterPro" id="IPR045864">
    <property type="entry name" value="aa-tRNA-synth_II/BPL/LPL"/>
</dbReference>
<evidence type="ECO:0000256" key="1">
    <source>
        <dbReference type="ARBA" id="ARBA00022598"/>
    </source>
</evidence>
<accession>A0A5C6ZDD2</accession>
<dbReference type="SUPFAM" id="SSF55681">
    <property type="entry name" value="Class II aaRS and biotin synthetases"/>
    <property type="match status" value="1"/>
</dbReference>
<keyword evidence="1 3" id="KW-0436">Ligase</keyword>
<organism evidence="3 4">
    <name type="scientific">Subsaximicrobium wynnwilliamsii</name>
    <dbReference type="NCBI Taxonomy" id="291179"/>
    <lineage>
        <taxon>Bacteria</taxon>
        <taxon>Pseudomonadati</taxon>
        <taxon>Bacteroidota</taxon>
        <taxon>Flavobacteriia</taxon>
        <taxon>Flavobacteriales</taxon>
        <taxon>Flavobacteriaceae</taxon>
        <taxon>Subsaximicrobium</taxon>
    </lineage>
</organism>
<reference evidence="3 4" key="1">
    <citation type="submission" date="2019-08" db="EMBL/GenBank/DDBJ databases">
        <title>Genomes of Subsaximicrobium wynnwilliamsii strains.</title>
        <authorList>
            <person name="Bowman J.P."/>
        </authorList>
    </citation>
    <scope>NUCLEOTIDE SEQUENCE [LARGE SCALE GENOMIC DNA]</scope>
    <source>
        <strain evidence="3 4">2-80-2</strain>
    </source>
</reference>
<gene>
    <name evidence="3" type="ORF">ESY86_15110</name>
</gene>
<dbReference type="CDD" id="cd16442">
    <property type="entry name" value="BPL"/>
    <property type="match status" value="1"/>
</dbReference>
<name>A0A5C6ZDD2_9FLAO</name>
<dbReference type="GO" id="GO:0004077">
    <property type="term" value="F:biotin--[biotin carboxyl-carrier protein] ligase activity"/>
    <property type="evidence" value="ECO:0007669"/>
    <property type="project" value="UniProtKB-EC"/>
</dbReference>
<dbReference type="EMBL" id="VORO01000018">
    <property type="protein sequence ID" value="TXD87997.1"/>
    <property type="molecule type" value="Genomic_DNA"/>
</dbReference>
<dbReference type="GO" id="GO:0005737">
    <property type="term" value="C:cytoplasm"/>
    <property type="evidence" value="ECO:0007669"/>
    <property type="project" value="TreeGrafter"/>
</dbReference>
<dbReference type="PROSITE" id="PS51733">
    <property type="entry name" value="BPL_LPL_CATALYTIC"/>
    <property type="match status" value="1"/>
</dbReference>
<dbReference type="InterPro" id="IPR004408">
    <property type="entry name" value="Biotin_CoA_COase_ligase"/>
</dbReference>
<protein>
    <submittedName>
        <fullName evidence="3">Biotin--[acetyl-CoA-carboxylase] ligase</fullName>
        <ecNumber evidence="3">6.3.4.15</ecNumber>
    </submittedName>
</protein>
<sequence>MNIIKLDAIDSTNSYLRNLKTQESLENYTVVVAKKQSQGRGQMGTQWQSEASKNLTASIYAKVSYLEIHQAFYISMATSLALLKVLREFHLRQLYVKWPNDILADNLKIAGILIENSIKNTLMETTIIGIGLNVNQTQFGDLSQATSLKSITGVDHDLDQLLKRLAEQVVVEMKRLETGKLENVKKDYEAALFRKDKPSTFQTPDGHRFSGFIKGVSDVGLLQIRVEDNILKTFDLKDVKLLF</sequence>
<feature type="domain" description="BPL/LPL catalytic" evidence="2">
    <location>
        <begin position="1"/>
        <end position="177"/>
    </location>
</feature>
<evidence type="ECO:0000259" key="2">
    <source>
        <dbReference type="PROSITE" id="PS51733"/>
    </source>
</evidence>
<dbReference type="PANTHER" id="PTHR12835">
    <property type="entry name" value="BIOTIN PROTEIN LIGASE"/>
    <property type="match status" value="1"/>
</dbReference>
<dbReference type="InterPro" id="IPR004143">
    <property type="entry name" value="BPL_LPL_catalytic"/>
</dbReference>
<evidence type="ECO:0000313" key="4">
    <source>
        <dbReference type="Proteomes" id="UP000321578"/>
    </source>
</evidence>
<dbReference type="OrthoDB" id="9807064at2"/>
<keyword evidence="4" id="KW-1185">Reference proteome</keyword>
<dbReference type="EC" id="6.3.4.15" evidence="3"/>
<comment type="caution">
    <text evidence="3">The sequence shown here is derived from an EMBL/GenBank/DDBJ whole genome shotgun (WGS) entry which is preliminary data.</text>
</comment>
<evidence type="ECO:0000313" key="3">
    <source>
        <dbReference type="EMBL" id="TXD87997.1"/>
    </source>
</evidence>
<dbReference type="RefSeq" id="WP_147087431.1">
    <property type="nucleotide sequence ID" value="NZ_VORM01000017.1"/>
</dbReference>
<proteinExistence type="predicted"/>
<dbReference type="PANTHER" id="PTHR12835:SF5">
    <property type="entry name" value="BIOTIN--PROTEIN LIGASE"/>
    <property type="match status" value="1"/>
</dbReference>